<dbReference type="RefSeq" id="XP_003671909.1">
    <property type="nucleotide sequence ID" value="XM_003671861.1"/>
</dbReference>
<feature type="compositionally biased region" description="Polar residues" evidence="1">
    <location>
        <begin position="712"/>
        <end position="725"/>
    </location>
</feature>
<reference evidence="3 4" key="1">
    <citation type="journal article" date="2011" name="Proc. Natl. Acad. Sci. U.S.A.">
        <title>Evolutionary erosion of yeast sex chromosomes by mating-type switching accidents.</title>
        <authorList>
            <person name="Gordon J.L."/>
            <person name="Armisen D."/>
            <person name="Proux-Wera E."/>
            <person name="Oheigeartaigh S.S."/>
            <person name="Byrne K.P."/>
            <person name="Wolfe K.H."/>
        </authorList>
    </citation>
    <scope>NUCLEOTIDE SEQUENCE [LARGE SCALE GENOMIC DNA]</scope>
    <source>
        <strain evidence="4">ATCC 10597 / BCRC 20456 / CBS 421 / NBRC 0211 / NRRL Y-12639</strain>
    </source>
</reference>
<dbReference type="GO" id="GO:0031509">
    <property type="term" value="P:subtelomeric heterochromatin formation"/>
    <property type="evidence" value="ECO:0007669"/>
    <property type="project" value="EnsemblFungi"/>
</dbReference>
<sequence length="731" mass="81973">MTELTTMGLKILYTLENGSAGSYLARSKKSYQVRVANIPNPIDPNEANLKIGVIDLSIVLKEMSLNSPEVFDCNNNAKLGHDYNLYFKDICESDEPLVSLGLLSEIKQKLNKEDNSRNDDNDNENDENNEDEEDDDSSIVTGRVSSNFSALLRRSYSNLSKKNSKGKDINAAPETLEVKIRLSKVIKVIHPTTTTISTTTTNSRRPSIGFDSSSKMFAPKHENRSIVSGKMPRPAKILKPMKRQTNPMPAPKAKRTQSLPIWNLKQPTTGLPKNSIAHKIYMADRKTEYIQQNFKQPHNYHNNGNNNNTNASNNTNLTYEINTLQHDNSIQKVEVDDSISKRFDFMLNKKKSSPPSISKFSTTTPPPKNSSFTSTSKIRKNQTSKNRSSKNKTKTIAHNNHLLKNMELKEPIIEEDLTIEQLLNRNNHPALQPIEKLESNENDCNKENVPPPPSTTSNLDLGDLLNFSGMSWLNDDDFSPFDPSLIQQEITPPSNLLPLNHQSKQQPQNANTTPKDPNTCNTIPIEDQENESSPNNNKLASNENDKNNNNNSNTNNNNMLILTSDIERTSPIDTLSMPLMDLNQRQTHGDIVTTCHDQLKRLPLLMHKIVTDKNKTSSSSLSVTHDENATSVLMKFCTPQEQEQDDEDDDERSITRKGTMPSSPSGMMFNYKNGVHDDDVDDDENDRSSKRGGDDSDDLFSSFAMEGGHQRGISSGNVTTPVTQFNDDHSK</sequence>
<feature type="compositionally biased region" description="Low complexity" evidence="1">
    <location>
        <begin position="535"/>
        <end position="558"/>
    </location>
</feature>
<feature type="compositionally biased region" description="Low complexity" evidence="1">
    <location>
        <begin position="353"/>
        <end position="376"/>
    </location>
</feature>
<evidence type="ECO:0000313" key="4">
    <source>
        <dbReference type="Proteomes" id="UP000000689"/>
    </source>
</evidence>
<feature type="region of interest" description="Disordered" evidence="1">
    <location>
        <begin position="296"/>
        <end position="315"/>
    </location>
</feature>
<dbReference type="PANTHER" id="PTHR39147">
    <property type="entry name" value="PROTEIN SPT21"/>
    <property type="match status" value="1"/>
</dbReference>
<feature type="region of interest" description="Disordered" evidence="1">
    <location>
        <begin position="350"/>
        <end position="397"/>
    </location>
</feature>
<feature type="compositionally biased region" description="Low complexity" evidence="1">
    <location>
        <begin position="299"/>
        <end position="315"/>
    </location>
</feature>
<dbReference type="Proteomes" id="UP000000689">
    <property type="component" value="Chromosome 9"/>
</dbReference>
<dbReference type="OrthoDB" id="3199820at2759"/>
<dbReference type="GO" id="GO:0006357">
    <property type="term" value="P:regulation of transcription by RNA polymerase II"/>
    <property type="evidence" value="ECO:0007669"/>
    <property type="project" value="EnsemblFungi"/>
</dbReference>
<evidence type="ECO:0000259" key="2">
    <source>
        <dbReference type="Pfam" id="PF25823"/>
    </source>
</evidence>
<dbReference type="GeneID" id="11493520"/>
<dbReference type="PANTHER" id="PTHR39147:SF1">
    <property type="entry name" value="PROTEIN SPT21"/>
    <property type="match status" value="1"/>
</dbReference>
<feature type="region of interest" description="Disordered" evidence="1">
    <location>
        <begin position="440"/>
        <end position="461"/>
    </location>
</feature>
<evidence type="ECO:0000313" key="3">
    <source>
        <dbReference type="EMBL" id="CCD26666.1"/>
    </source>
</evidence>
<dbReference type="HOGENOM" id="CLU_413915_0_0_1"/>
<name>G0WFV5_NAUDC</name>
<dbReference type="GO" id="GO:0030466">
    <property type="term" value="P:silent mating-type cassette heterochromatin formation"/>
    <property type="evidence" value="ECO:0007669"/>
    <property type="project" value="EnsemblFungi"/>
</dbReference>
<dbReference type="InterPro" id="IPR042403">
    <property type="entry name" value="Spt21/Ams2"/>
</dbReference>
<dbReference type="KEGG" id="ndi:NDAI_0I00970"/>
<dbReference type="OMA" id="RQTNPMP"/>
<evidence type="ECO:0000256" key="1">
    <source>
        <dbReference type="SAM" id="MobiDB-lite"/>
    </source>
</evidence>
<feature type="domain" description="Ams2/SPT21 N-terminal" evidence="2">
    <location>
        <begin position="3"/>
        <end position="156"/>
    </location>
</feature>
<feature type="compositionally biased region" description="Polar residues" evidence="1">
    <location>
        <begin position="485"/>
        <end position="494"/>
    </location>
</feature>
<dbReference type="GO" id="GO:0000183">
    <property type="term" value="P:rDNA heterochromatin formation"/>
    <property type="evidence" value="ECO:0007669"/>
    <property type="project" value="EnsemblFungi"/>
</dbReference>
<dbReference type="GO" id="GO:0000781">
    <property type="term" value="C:chromosome, telomeric region"/>
    <property type="evidence" value="ECO:0007669"/>
    <property type="project" value="GOC"/>
</dbReference>
<feature type="compositionally biased region" description="Polar residues" evidence="1">
    <location>
        <begin position="500"/>
        <end position="522"/>
    </location>
</feature>
<feature type="region of interest" description="Disordered" evidence="1">
    <location>
        <begin position="483"/>
        <end position="558"/>
    </location>
</feature>
<keyword evidence="4" id="KW-1185">Reference proteome</keyword>
<organism evidence="3 4">
    <name type="scientific">Naumovozyma dairenensis (strain ATCC 10597 / BCRC 20456 / CBS 421 / NBRC 0211 / NRRL Y-12639)</name>
    <name type="common">Saccharomyces dairenensis</name>
    <dbReference type="NCBI Taxonomy" id="1071378"/>
    <lineage>
        <taxon>Eukaryota</taxon>
        <taxon>Fungi</taxon>
        <taxon>Dikarya</taxon>
        <taxon>Ascomycota</taxon>
        <taxon>Saccharomycotina</taxon>
        <taxon>Saccharomycetes</taxon>
        <taxon>Saccharomycetales</taxon>
        <taxon>Saccharomycetaceae</taxon>
        <taxon>Naumovozyma</taxon>
    </lineage>
</organism>
<proteinExistence type="predicted"/>
<dbReference type="eggNOG" id="ENOG502QU3A">
    <property type="taxonomic scope" value="Eukaryota"/>
</dbReference>
<feature type="compositionally biased region" description="Acidic residues" evidence="1">
    <location>
        <begin position="121"/>
        <end position="137"/>
    </location>
</feature>
<dbReference type="Pfam" id="PF25823">
    <property type="entry name" value="Ams2-SPT21_N"/>
    <property type="match status" value="1"/>
</dbReference>
<dbReference type="AlphaFoldDB" id="G0WFV5"/>
<gene>
    <name evidence="3" type="primary">NDAI0I00970</name>
    <name evidence="3" type="ordered locus">NDAI_0I00970</name>
</gene>
<dbReference type="EMBL" id="HE580275">
    <property type="protein sequence ID" value="CCD26666.1"/>
    <property type="molecule type" value="Genomic_DNA"/>
</dbReference>
<protein>
    <recommendedName>
        <fullName evidence="2">Ams2/SPT21 N-terminal domain-containing protein</fullName>
    </recommendedName>
</protein>
<dbReference type="InterPro" id="IPR057725">
    <property type="entry name" value="Ams2-SPT21_N"/>
</dbReference>
<feature type="region of interest" description="Disordered" evidence="1">
    <location>
        <begin position="196"/>
        <end position="216"/>
    </location>
</feature>
<feature type="region of interest" description="Disordered" evidence="1">
    <location>
        <begin position="112"/>
        <end position="140"/>
    </location>
</feature>
<feature type="region of interest" description="Disordered" evidence="1">
    <location>
        <begin position="637"/>
        <end position="731"/>
    </location>
</feature>
<feature type="compositionally biased region" description="Basic residues" evidence="1">
    <location>
        <begin position="377"/>
        <end position="395"/>
    </location>
</feature>
<feature type="compositionally biased region" description="Acidic residues" evidence="1">
    <location>
        <begin position="642"/>
        <end position="651"/>
    </location>
</feature>
<accession>G0WFV5</accession>
<feature type="compositionally biased region" description="Polar residues" evidence="1">
    <location>
        <begin position="202"/>
        <end position="215"/>
    </location>
</feature>